<protein>
    <recommendedName>
        <fullName evidence="8">SUN domain-containing protein</fullName>
    </recommendedName>
</protein>
<feature type="domain" description="SUN" evidence="8">
    <location>
        <begin position="615"/>
        <end position="776"/>
    </location>
</feature>
<feature type="region of interest" description="Disordered" evidence="6">
    <location>
        <begin position="1"/>
        <end position="72"/>
    </location>
</feature>
<name>A0A8J2RUM4_9CRUS</name>
<dbReference type="InterPro" id="IPR045119">
    <property type="entry name" value="SUN1-5"/>
</dbReference>
<evidence type="ECO:0000256" key="7">
    <source>
        <dbReference type="SAM" id="Phobius"/>
    </source>
</evidence>
<dbReference type="PANTHER" id="PTHR12911">
    <property type="entry name" value="SAD1/UNC-84-LIKE PROTEIN-RELATED"/>
    <property type="match status" value="1"/>
</dbReference>
<organism evidence="9 10">
    <name type="scientific">Daphnia galeata</name>
    <dbReference type="NCBI Taxonomy" id="27404"/>
    <lineage>
        <taxon>Eukaryota</taxon>
        <taxon>Metazoa</taxon>
        <taxon>Ecdysozoa</taxon>
        <taxon>Arthropoda</taxon>
        <taxon>Crustacea</taxon>
        <taxon>Branchiopoda</taxon>
        <taxon>Diplostraca</taxon>
        <taxon>Cladocera</taxon>
        <taxon>Anomopoda</taxon>
        <taxon>Daphniidae</taxon>
        <taxon>Daphnia</taxon>
    </lineage>
</organism>
<proteinExistence type="predicted"/>
<reference evidence="9" key="1">
    <citation type="submission" date="2021-11" db="EMBL/GenBank/DDBJ databases">
        <authorList>
            <person name="Schell T."/>
        </authorList>
    </citation>
    <scope>NUCLEOTIDE SEQUENCE</scope>
    <source>
        <strain evidence="9">M5</strain>
    </source>
</reference>
<dbReference type="Gene3D" id="2.60.120.260">
    <property type="entry name" value="Galactose-binding domain-like"/>
    <property type="match status" value="1"/>
</dbReference>
<evidence type="ECO:0000256" key="1">
    <source>
        <dbReference type="ARBA" id="ARBA00004370"/>
    </source>
</evidence>
<feature type="transmembrane region" description="Helical" evidence="7">
    <location>
        <begin position="265"/>
        <end position="283"/>
    </location>
</feature>
<dbReference type="PANTHER" id="PTHR12911:SF8">
    <property type="entry name" value="KLAROID PROTEIN-RELATED"/>
    <property type="match status" value="1"/>
</dbReference>
<dbReference type="OrthoDB" id="342281at2759"/>
<sequence>MSTRSRKRKDSGDSVGSAVSEPAITRSRSTTPFTLRSQCTRHGSECPEGHGISFKNRLSPSPRSSKKSHRKIVIEKNGNIRKNLALNLEEQYQLGQHESSKTSITLVTEKSNKHTSDYSSAEEEGTRETIVTPTILFSTPLHSSLKTTTITPLKRSAEKTDFTYANSYSYRTEVTPERVICMPNMTRRSIERVHGFGFSSPELRFGQLGKTSDLNISYKNGHESDDEIDETYQLKPSPRSYSSAAYFFSSVAYLKLKGIMFSLAWWIYLITCYSLLLDTCVLQSRGITKLRHFCRQQTKSNRNLLMLFLFLPLCFCAGGLLYSALHAFNIRAEENPSNTLVNPSPPQDLLQTLNSLSDSPSPMLTESSISIGNPITDIPTEALTAVTLSQSDDSSWQDLKNELKLTKEALSALKEKVSAYDGKMSSLASQVELFQGQLMSVSTANMKDCCDQAAPDMLERLVEAKLATLIASLSQQTGLNVDNVANTVSLYNRAFAELKELKEWKRSEENKIDLWNNSISNIQNRLKETELSILTQIGDSIEKAIKRWEADSKPALIEKMKEELFADIRSQIKLINANSGRGLNKDEVEQLIHSALGVYDSDKTGLADFALEPAGGVVLSTRCTETYNSHRPRLSIWGFSLWNEPNNPRVVIQPGIVPGQCWSFRGFDGYLVIQLSRKIVPTAFTLEHIPRSLAPDGQIDSAPRNFTVYGLSREVDIAGIILGQYTFDNLGVPLQSFPVQASNPGAFSIVELRIHSNYGNLNYTCLYRFRVHGHVA</sequence>
<comment type="subcellular location">
    <subcellularLocation>
        <location evidence="1">Membrane</location>
    </subcellularLocation>
</comment>
<dbReference type="EMBL" id="CAKKLH010000287">
    <property type="protein sequence ID" value="CAH0108804.1"/>
    <property type="molecule type" value="Genomic_DNA"/>
</dbReference>
<feature type="transmembrane region" description="Helical" evidence="7">
    <location>
        <begin position="304"/>
        <end position="325"/>
    </location>
</feature>
<comment type="caution">
    <text evidence="9">The sequence shown here is derived from an EMBL/GenBank/DDBJ whole genome shotgun (WGS) entry which is preliminary data.</text>
</comment>
<evidence type="ECO:0000313" key="10">
    <source>
        <dbReference type="Proteomes" id="UP000789390"/>
    </source>
</evidence>
<dbReference type="FunFam" id="2.60.120.260:FF:000009">
    <property type="entry name" value="SUN domain-containing protein 1 isoform X1"/>
    <property type="match status" value="1"/>
</dbReference>
<evidence type="ECO:0000259" key="8">
    <source>
        <dbReference type="PROSITE" id="PS51469"/>
    </source>
</evidence>
<keyword evidence="3 7" id="KW-1133">Transmembrane helix</keyword>
<dbReference type="Pfam" id="PF07738">
    <property type="entry name" value="Sad1_UNC"/>
    <property type="match status" value="1"/>
</dbReference>
<keyword evidence="5 7" id="KW-0472">Membrane</keyword>
<keyword evidence="4" id="KW-0175">Coiled coil</keyword>
<gene>
    <name evidence="9" type="ORF">DGAL_LOCUS12209</name>
</gene>
<dbReference type="Proteomes" id="UP000789390">
    <property type="component" value="Unassembled WGS sequence"/>
</dbReference>
<evidence type="ECO:0000313" key="9">
    <source>
        <dbReference type="EMBL" id="CAH0108804.1"/>
    </source>
</evidence>
<dbReference type="InterPro" id="IPR012919">
    <property type="entry name" value="SUN_dom"/>
</dbReference>
<keyword evidence="2 7" id="KW-0812">Transmembrane</keyword>
<evidence type="ECO:0000256" key="3">
    <source>
        <dbReference type="ARBA" id="ARBA00022989"/>
    </source>
</evidence>
<feature type="compositionally biased region" description="Polar residues" evidence="6">
    <location>
        <begin position="26"/>
        <end position="41"/>
    </location>
</feature>
<dbReference type="PROSITE" id="PS51469">
    <property type="entry name" value="SUN"/>
    <property type="match status" value="1"/>
</dbReference>
<dbReference type="GO" id="GO:0043495">
    <property type="term" value="F:protein-membrane adaptor activity"/>
    <property type="evidence" value="ECO:0007669"/>
    <property type="project" value="TreeGrafter"/>
</dbReference>
<dbReference type="GO" id="GO:0034993">
    <property type="term" value="C:meiotic nuclear membrane microtubule tethering complex"/>
    <property type="evidence" value="ECO:0007669"/>
    <property type="project" value="TreeGrafter"/>
</dbReference>
<evidence type="ECO:0000256" key="4">
    <source>
        <dbReference type="ARBA" id="ARBA00023054"/>
    </source>
</evidence>
<evidence type="ECO:0000256" key="5">
    <source>
        <dbReference type="ARBA" id="ARBA00023136"/>
    </source>
</evidence>
<keyword evidence="10" id="KW-1185">Reference proteome</keyword>
<evidence type="ECO:0000256" key="2">
    <source>
        <dbReference type="ARBA" id="ARBA00022692"/>
    </source>
</evidence>
<dbReference type="AlphaFoldDB" id="A0A8J2RUM4"/>
<accession>A0A8J2RUM4</accession>
<evidence type="ECO:0000256" key="6">
    <source>
        <dbReference type="SAM" id="MobiDB-lite"/>
    </source>
</evidence>